<dbReference type="Proteomes" id="UP000647339">
    <property type="component" value="Unassembled WGS sequence"/>
</dbReference>
<dbReference type="CDD" id="cd10449">
    <property type="entry name" value="GIY-YIG_SLX1_like"/>
    <property type="match status" value="1"/>
</dbReference>
<dbReference type="EMBL" id="BMIU01000006">
    <property type="protein sequence ID" value="GGF27518.1"/>
    <property type="molecule type" value="Genomic_DNA"/>
</dbReference>
<comment type="caution">
    <text evidence="2">The sequence shown here is derived from an EMBL/GenBank/DDBJ whole genome shotgun (WGS) entry which is preliminary data.</text>
</comment>
<dbReference type="Gene3D" id="3.40.1440.10">
    <property type="entry name" value="GIY-YIG endonuclease"/>
    <property type="match status" value="1"/>
</dbReference>
<evidence type="ECO:0000313" key="3">
    <source>
        <dbReference type="Proteomes" id="UP000647339"/>
    </source>
</evidence>
<reference evidence="3" key="1">
    <citation type="journal article" date="2019" name="Int. J. Syst. Evol. Microbiol.">
        <title>The Global Catalogue of Microorganisms (GCM) 10K type strain sequencing project: providing services to taxonomists for standard genome sequencing and annotation.</title>
        <authorList>
            <consortium name="The Broad Institute Genomics Platform"/>
            <consortium name="The Broad Institute Genome Sequencing Center for Infectious Disease"/>
            <person name="Wu L."/>
            <person name="Ma J."/>
        </authorList>
    </citation>
    <scope>NUCLEOTIDE SEQUENCE [LARGE SCALE GENOMIC DNA]</scope>
    <source>
        <strain evidence="3">CGMCC 1.15407</strain>
    </source>
</reference>
<dbReference type="InterPro" id="IPR035901">
    <property type="entry name" value="GIY-YIG_endonuc_sf"/>
</dbReference>
<evidence type="ECO:0000259" key="1">
    <source>
        <dbReference type="PROSITE" id="PS50164"/>
    </source>
</evidence>
<sequence length="79" mass="9668">MFTVYAISSENRNYIYVGMTSNLPKRINRHNAGYERTTKPYRPFKLIYTKEFDTRLQAREHEKYLKSRNGKRYLRDSFH</sequence>
<dbReference type="PROSITE" id="PS50164">
    <property type="entry name" value="GIY_YIG"/>
    <property type="match status" value="1"/>
</dbReference>
<proteinExistence type="predicted"/>
<keyword evidence="3" id="KW-1185">Reference proteome</keyword>
<dbReference type="InterPro" id="IPR000305">
    <property type="entry name" value="GIY-YIG_endonuc"/>
</dbReference>
<feature type="domain" description="GIY-YIG" evidence="1">
    <location>
        <begin position="1"/>
        <end position="75"/>
    </location>
</feature>
<evidence type="ECO:0000313" key="2">
    <source>
        <dbReference type="EMBL" id="GGF27518.1"/>
    </source>
</evidence>
<accession>A0ABQ1UWV3</accession>
<dbReference type="Pfam" id="PF01541">
    <property type="entry name" value="GIY-YIG"/>
    <property type="match status" value="1"/>
</dbReference>
<protein>
    <recommendedName>
        <fullName evidence="1">GIY-YIG domain-containing protein</fullName>
    </recommendedName>
</protein>
<dbReference type="RefSeq" id="WP_137401544.1">
    <property type="nucleotide sequence ID" value="NZ_BMIU01000006.1"/>
</dbReference>
<name>A0ABQ1UWV3_9BACT</name>
<organism evidence="2 3">
    <name type="scientific">Echinicola rosea</name>
    <dbReference type="NCBI Taxonomy" id="1807691"/>
    <lineage>
        <taxon>Bacteria</taxon>
        <taxon>Pseudomonadati</taxon>
        <taxon>Bacteroidota</taxon>
        <taxon>Cytophagia</taxon>
        <taxon>Cytophagales</taxon>
        <taxon>Cyclobacteriaceae</taxon>
        <taxon>Echinicola</taxon>
    </lineage>
</organism>
<gene>
    <name evidence="2" type="ORF">GCM10011339_14530</name>
</gene>
<dbReference type="SUPFAM" id="SSF82771">
    <property type="entry name" value="GIY-YIG endonuclease"/>
    <property type="match status" value="1"/>
</dbReference>